<dbReference type="RefSeq" id="WP_242164442.1">
    <property type="nucleotide sequence ID" value="NZ_JAJMLW010000002.1"/>
</dbReference>
<dbReference type="Pfam" id="PF08367">
    <property type="entry name" value="M16C_assoc"/>
    <property type="match status" value="1"/>
</dbReference>
<dbReference type="Pfam" id="PF22516">
    <property type="entry name" value="PreP_C"/>
    <property type="match status" value="1"/>
</dbReference>
<dbReference type="SUPFAM" id="SSF63411">
    <property type="entry name" value="LuxS/MPP-like metallohydrolase"/>
    <property type="match status" value="4"/>
</dbReference>
<dbReference type="Gene3D" id="3.30.830.10">
    <property type="entry name" value="Metalloenzyme, LuxS/M16 peptidase-like"/>
    <property type="match status" value="4"/>
</dbReference>
<evidence type="ECO:0000313" key="4">
    <source>
        <dbReference type="Proteomes" id="UP001430755"/>
    </source>
</evidence>
<dbReference type="PANTHER" id="PTHR43016:SF13">
    <property type="entry name" value="PRESEQUENCE PROTEASE, MITOCHONDRIAL"/>
    <property type="match status" value="1"/>
</dbReference>
<dbReference type="EMBL" id="JAJMLW010000002">
    <property type="protein sequence ID" value="MCI2241823.1"/>
    <property type="molecule type" value="Genomic_DNA"/>
</dbReference>
<evidence type="ECO:0000256" key="1">
    <source>
        <dbReference type="SAM" id="Coils"/>
    </source>
</evidence>
<feature type="domain" description="Peptidase M16C associated" evidence="2">
    <location>
        <begin position="482"/>
        <end position="730"/>
    </location>
</feature>
<dbReference type="InterPro" id="IPR007863">
    <property type="entry name" value="Peptidase_M16_C"/>
</dbReference>
<name>A0ABS9WG32_9ACTN</name>
<sequence length="989" mass="107912">MTTFDPAVLETARRHGFSPVDQQELPEIEGTALTLRHDATGARLLYLRNDDANKAFSVSFKTPAADDTGVFHILEHSVLCGSEKFPVKEPFVNLLKGSMQTFLNAMTFPDKTMYPVASTNERDLLNLADVYLDAVFRPAIYDKRTTFEQEGWHLELVDADGAPGDGADPAGPGRPRLAYNGVVFNEMKGALSDPDSVLYDALSAALFPDTTYRFESGGTPEAIPTLTFEGFLDAHARHYQPSNCYLTLYGDLDLDAFLALIDDGYLAPLAASPRGAGAPNPLGEQAPVEARGVRREMATAPENAACALGLVVGRAADRERVLAADILLDALMGSNEAPLKRAILDAGLADDASGFLADAVAQPFAVIELKGLRAPDALERLEALVAAEAARLAGGGLDRALIDAALSHAEFVMRERNFGYPDGVLLAMSALSGWLYDDDDACAYLRYEDAFAALRAKLAEGWFERLLRELLLDNPHRASVELVPVEGDGDAALRERLAALEAGMGEDDLDAVRRAVDALRAVQERPDPPEALACLPALTVADLADAPEEPFYGMTSRHTPVPCLRHDLHTRGLVFAYRYFDLSRLTFEELPYATVLAMVLGKLPTAHRTAAEIDTLAQSRLGNLSFFTEVHEDAVERTAYTAKFVASTSALSENAGYCASLPDEILSETDFSDHAKILDILNQKRVTMEQGIANAGHSSAMARVASYYLPAAVVREQMGGMDFYRFLRDLIEHFDERADELEATLRDISARLFADDGCILSFAGTDDDLDRYWAAGGRLGLSDAGVAARLIAAEPVPRREAFVVPSDVTYTAMGYDRRLFDGPFTGIWMLASRALSYDYLWNEVRVKGGAYGAGFQMTRPGSMRFYSYRDPHIDETVARFEGAGGWVADFDPTPAEMDGYVVSTIAGIDVPLKARELMRRQDGQFFSHFTPEQRARVRSEVIAATPEQVRELGPAITRATDEQLVCTVGNRSLIEQSGLDFTVVDLLNG</sequence>
<organism evidence="3 4">
    <name type="scientific">Adlercreutzia faecimuris</name>
    <dbReference type="NCBI Taxonomy" id="2897341"/>
    <lineage>
        <taxon>Bacteria</taxon>
        <taxon>Bacillati</taxon>
        <taxon>Actinomycetota</taxon>
        <taxon>Coriobacteriia</taxon>
        <taxon>Eggerthellales</taxon>
        <taxon>Eggerthellaceae</taxon>
        <taxon>Adlercreutzia</taxon>
    </lineage>
</organism>
<proteinExistence type="predicted"/>
<feature type="coiled-coil region" evidence="1">
    <location>
        <begin position="724"/>
        <end position="751"/>
    </location>
</feature>
<comment type="caution">
    <text evidence="3">The sequence shown here is derived from an EMBL/GenBank/DDBJ whole genome shotgun (WGS) entry which is preliminary data.</text>
</comment>
<evidence type="ECO:0000313" key="3">
    <source>
        <dbReference type="EMBL" id="MCI2241823.1"/>
    </source>
</evidence>
<keyword evidence="4" id="KW-1185">Reference proteome</keyword>
<evidence type="ECO:0000259" key="2">
    <source>
        <dbReference type="SMART" id="SM01264"/>
    </source>
</evidence>
<dbReference type="Proteomes" id="UP001430755">
    <property type="component" value="Unassembled WGS sequence"/>
</dbReference>
<dbReference type="InterPro" id="IPR055130">
    <property type="entry name" value="PreP_C"/>
</dbReference>
<protein>
    <submittedName>
        <fullName evidence="3">Insulinase family protein</fullName>
    </submittedName>
</protein>
<accession>A0ABS9WG32</accession>
<dbReference type="SMART" id="SM01264">
    <property type="entry name" value="M16C_associated"/>
    <property type="match status" value="1"/>
</dbReference>
<dbReference type="Pfam" id="PF05193">
    <property type="entry name" value="Peptidase_M16_C"/>
    <property type="match status" value="1"/>
</dbReference>
<dbReference type="PANTHER" id="PTHR43016">
    <property type="entry name" value="PRESEQUENCE PROTEASE"/>
    <property type="match status" value="1"/>
</dbReference>
<dbReference type="InterPro" id="IPR011249">
    <property type="entry name" value="Metalloenz_LuxS/M16"/>
</dbReference>
<gene>
    <name evidence="3" type="ORF">LPT13_05580</name>
</gene>
<reference evidence="3" key="1">
    <citation type="submission" date="2021-11" db="EMBL/GenBank/DDBJ databases">
        <title>A Novel Adlercreutzia Species, isolated from a Allomyrina dichotoma larva feces.</title>
        <authorList>
            <person name="Suh M.K."/>
        </authorList>
    </citation>
    <scope>NUCLEOTIDE SEQUENCE</scope>
    <source>
        <strain evidence="3">JBNU-10</strain>
    </source>
</reference>
<keyword evidence="1" id="KW-0175">Coiled coil</keyword>
<dbReference type="InterPro" id="IPR013578">
    <property type="entry name" value="Peptidase_M16C_assoc"/>
</dbReference>